<feature type="compositionally biased region" description="Basic and acidic residues" evidence="3">
    <location>
        <begin position="123"/>
        <end position="133"/>
    </location>
</feature>
<dbReference type="SUPFAM" id="SSF50044">
    <property type="entry name" value="SH3-domain"/>
    <property type="match status" value="1"/>
</dbReference>
<feature type="compositionally biased region" description="Acidic residues" evidence="3">
    <location>
        <begin position="108"/>
        <end position="122"/>
    </location>
</feature>
<dbReference type="OrthoDB" id="19092at2759"/>
<organism evidence="5 6">
    <name type="scientific">Pichia membranifaciens NRRL Y-2026</name>
    <dbReference type="NCBI Taxonomy" id="763406"/>
    <lineage>
        <taxon>Eukaryota</taxon>
        <taxon>Fungi</taxon>
        <taxon>Dikarya</taxon>
        <taxon>Ascomycota</taxon>
        <taxon>Saccharomycotina</taxon>
        <taxon>Pichiomycetes</taxon>
        <taxon>Pichiales</taxon>
        <taxon>Pichiaceae</taxon>
        <taxon>Pichia</taxon>
    </lineage>
</organism>
<keyword evidence="1 2" id="KW-0728">SH3 domain</keyword>
<sequence length="322" mass="36023">MKTDLPKESQDIIVQDVPEDIDPFPNDAGLNNTTQITGTDLHLRAPIETANIKENCAQDQIDHEIGKLQTNSTQISEDRLDCSTMSQVNVKDFAYALSDPKHFGIYPSDDEDEDVDEAPDGDDYSHDGINEKDLNYNENSDYHTQDGINHLQNSIVPHKFANSYSKIPDSSIDTDLQTNEVRNTYGKPTIENGTKVGRQESAYPTEDENNDILHAVALYEFTPENSNELPLSPDQLLIINYECGDGWLVAHDPFTGQTGLVPSEYIRILEIETTEEDCDAEVYSEFAEDAKDAQQFMPEILADDGSYPPEQGITENINKLSI</sequence>
<dbReference type="InterPro" id="IPR036028">
    <property type="entry name" value="SH3-like_dom_sf"/>
</dbReference>
<dbReference type="EMBL" id="KV454002">
    <property type="protein sequence ID" value="ODQ47865.1"/>
    <property type="molecule type" value="Genomic_DNA"/>
</dbReference>
<name>A0A1E3NP49_9ASCO</name>
<proteinExistence type="predicted"/>
<dbReference type="GeneID" id="30180725"/>
<dbReference type="InterPro" id="IPR001452">
    <property type="entry name" value="SH3_domain"/>
</dbReference>
<evidence type="ECO:0000256" key="1">
    <source>
        <dbReference type="ARBA" id="ARBA00022443"/>
    </source>
</evidence>
<evidence type="ECO:0000256" key="3">
    <source>
        <dbReference type="SAM" id="MobiDB-lite"/>
    </source>
</evidence>
<dbReference type="PROSITE" id="PS50002">
    <property type="entry name" value="SH3"/>
    <property type="match status" value="1"/>
</dbReference>
<dbReference type="Pfam" id="PF14604">
    <property type="entry name" value="SH3_9"/>
    <property type="match status" value="1"/>
</dbReference>
<feature type="region of interest" description="Disordered" evidence="3">
    <location>
        <begin position="105"/>
        <end position="133"/>
    </location>
</feature>
<gene>
    <name evidence="5" type="ORF">PICMEDRAFT_71885</name>
</gene>
<evidence type="ECO:0000259" key="4">
    <source>
        <dbReference type="PROSITE" id="PS50002"/>
    </source>
</evidence>
<evidence type="ECO:0000313" key="6">
    <source>
        <dbReference type="Proteomes" id="UP000094455"/>
    </source>
</evidence>
<accession>A0A1E3NP49</accession>
<reference evidence="5 6" key="1">
    <citation type="journal article" date="2016" name="Proc. Natl. Acad. Sci. U.S.A.">
        <title>Comparative genomics of biotechnologically important yeasts.</title>
        <authorList>
            <person name="Riley R."/>
            <person name="Haridas S."/>
            <person name="Wolfe K.H."/>
            <person name="Lopes M.R."/>
            <person name="Hittinger C.T."/>
            <person name="Goeker M."/>
            <person name="Salamov A.A."/>
            <person name="Wisecaver J.H."/>
            <person name="Long T.M."/>
            <person name="Calvey C.H."/>
            <person name="Aerts A.L."/>
            <person name="Barry K.W."/>
            <person name="Choi C."/>
            <person name="Clum A."/>
            <person name="Coughlan A.Y."/>
            <person name="Deshpande S."/>
            <person name="Douglass A.P."/>
            <person name="Hanson S.J."/>
            <person name="Klenk H.-P."/>
            <person name="LaButti K.M."/>
            <person name="Lapidus A."/>
            <person name="Lindquist E.A."/>
            <person name="Lipzen A.M."/>
            <person name="Meier-Kolthoff J.P."/>
            <person name="Ohm R.A."/>
            <person name="Otillar R.P."/>
            <person name="Pangilinan J.L."/>
            <person name="Peng Y."/>
            <person name="Rokas A."/>
            <person name="Rosa C.A."/>
            <person name="Scheuner C."/>
            <person name="Sibirny A.A."/>
            <person name="Slot J.C."/>
            <person name="Stielow J.B."/>
            <person name="Sun H."/>
            <person name="Kurtzman C.P."/>
            <person name="Blackwell M."/>
            <person name="Grigoriev I.V."/>
            <person name="Jeffries T.W."/>
        </authorList>
    </citation>
    <scope>NUCLEOTIDE SEQUENCE [LARGE SCALE GENOMIC DNA]</scope>
    <source>
        <strain evidence="5 6">NRRL Y-2026</strain>
    </source>
</reference>
<dbReference type="STRING" id="763406.A0A1E3NP49"/>
<evidence type="ECO:0000313" key="5">
    <source>
        <dbReference type="EMBL" id="ODQ47865.1"/>
    </source>
</evidence>
<keyword evidence="6" id="KW-1185">Reference proteome</keyword>
<evidence type="ECO:0000256" key="2">
    <source>
        <dbReference type="PROSITE-ProRule" id="PRU00192"/>
    </source>
</evidence>
<dbReference type="RefSeq" id="XP_019018978.1">
    <property type="nucleotide sequence ID" value="XM_019164038.1"/>
</dbReference>
<protein>
    <recommendedName>
        <fullName evidence="4">SH3 domain-containing protein</fullName>
    </recommendedName>
</protein>
<dbReference type="Gene3D" id="2.30.30.40">
    <property type="entry name" value="SH3 Domains"/>
    <property type="match status" value="1"/>
</dbReference>
<dbReference type="AlphaFoldDB" id="A0A1E3NP49"/>
<dbReference type="Proteomes" id="UP000094455">
    <property type="component" value="Unassembled WGS sequence"/>
</dbReference>
<dbReference type="SMART" id="SM00326">
    <property type="entry name" value="SH3"/>
    <property type="match status" value="1"/>
</dbReference>
<feature type="domain" description="SH3" evidence="4">
    <location>
        <begin position="210"/>
        <end position="271"/>
    </location>
</feature>